<evidence type="ECO:0000256" key="1">
    <source>
        <dbReference type="SAM" id="MobiDB-lite"/>
    </source>
</evidence>
<sequence>MPRGRKRSPGGQGRQKAKYSRANDTYGKKLDVVNHLFQTNDMQRTLHKFYGHLTPDKRETKRKLINAWAKQRTHIEDMCRVTTGALQKSTREIGTATVISSQEAIKLWVNSLRREGIPISALMLQLKIQSVAQDEGVLSDVFTGFRTRTRQGQKTPPAMAAKKFRVSVDQVCCELGVTRIYNADQSGICFDYLPKLTVSKKGEKTVWVRCRGKGKQQFAGMFLGDSDGNQYPPFYVLKTPPSKNSDTAERNATARLGFGVRLWKDIKVLSESSGAQMYGNRYGWLNSALSIEFLDYHFAARDSEEPVLLLWDAFSAHWTEEVAQHAEYLNVFLLKVPSGLTSVCQPADVAWFWPLKRRIRGKWVQFVVPQLKDHDAEADQAPFRLLPPSRSDAVNWACKSWQQLGPRIVKSGFKQRTIPDNNPELHQDELVELLQIHLVIDETISEANDVIVDAV</sequence>
<dbReference type="HOGENOM" id="CLU_031434_0_1_1"/>
<feature type="region of interest" description="Disordered" evidence="1">
    <location>
        <begin position="1"/>
        <end position="21"/>
    </location>
</feature>
<evidence type="ECO:0000313" key="3">
    <source>
        <dbReference type="EMBL" id="CCA27870.1"/>
    </source>
</evidence>
<dbReference type="AlphaFoldDB" id="F0X210"/>
<dbReference type="GO" id="GO:0003677">
    <property type="term" value="F:DNA binding"/>
    <property type="evidence" value="ECO:0007669"/>
    <property type="project" value="TreeGrafter"/>
</dbReference>
<name>F0X210_9STRA</name>
<evidence type="ECO:0000259" key="2">
    <source>
        <dbReference type="Pfam" id="PF03184"/>
    </source>
</evidence>
<reference evidence="3" key="1">
    <citation type="journal article" date="2011" name="PLoS Biol.">
        <title>Gene gain and loss during evolution of obligate parasitism in the white rust pathogen of Arabidopsis thaliana.</title>
        <authorList>
            <person name="Kemen E."/>
            <person name="Gardiner A."/>
            <person name="Schultz-Larsen T."/>
            <person name="Kemen A.C."/>
            <person name="Balmuth A.L."/>
            <person name="Robert-Seilaniantz A."/>
            <person name="Bailey K."/>
            <person name="Holub E."/>
            <person name="Studholme D.J."/>
            <person name="Maclean D."/>
            <person name="Jones J.D."/>
        </authorList>
    </citation>
    <scope>NUCLEOTIDE SEQUENCE</scope>
</reference>
<dbReference type="InterPro" id="IPR004875">
    <property type="entry name" value="DDE_SF_endonuclease_dom"/>
</dbReference>
<dbReference type="PANTHER" id="PTHR19303:SF57">
    <property type="entry name" value="HTH CENPB-TYPE DOMAIN-CONTAINING PROTEIN"/>
    <property type="match status" value="1"/>
</dbReference>
<dbReference type="PANTHER" id="PTHR19303">
    <property type="entry name" value="TRANSPOSON"/>
    <property type="match status" value="1"/>
</dbReference>
<dbReference type="EMBL" id="FR824713">
    <property type="protein sequence ID" value="CCA27870.1"/>
    <property type="molecule type" value="Genomic_DNA"/>
</dbReference>
<dbReference type="InterPro" id="IPR050863">
    <property type="entry name" value="CenT-Element_Derived"/>
</dbReference>
<organism evidence="3">
    <name type="scientific">Albugo laibachii Nc14</name>
    <dbReference type="NCBI Taxonomy" id="890382"/>
    <lineage>
        <taxon>Eukaryota</taxon>
        <taxon>Sar</taxon>
        <taxon>Stramenopiles</taxon>
        <taxon>Oomycota</taxon>
        <taxon>Peronosporomycetes</taxon>
        <taxon>Albuginales</taxon>
        <taxon>Albuginaceae</taxon>
        <taxon>Albugo</taxon>
    </lineage>
</organism>
<proteinExistence type="predicted"/>
<protein>
    <submittedName>
        <fullName evidence="3">Uncharacterized protein AlNc14C777G12496</fullName>
    </submittedName>
</protein>
<feature type="domain" description="DDE-1" evidence="2">
    <location>
        <begin position="269"/>
        <end position="413"/>
    </location>
</feature>
<gene>
    <name evidence="3" type="primary">AlNc14C777G12496</name>
    <name evidence="3" type="ORF">ALNC14_140140</name>
</gene>
<reference evidence="3" key="2">
    <citation type="submission" date="2011-02" db="EMBL/GenBank/DDBJ databases">
        <authorList>
            <person name="MacLean D."/>
        </authorList>
    </citation>
    <scope>NUCLEOTIDE SEQUENCE</scope>
</reference>
<accession>F0X210</accession>
<dbReference type="GO" id="GO:0005634">
    <property type="term" value="C:nucleus"/>
    <property type="evidence" value="ECO:0007669"/>
    <property type="project" value="TreeGrafter"/>
</dbReference>
<dbReference type="Pfam" id="PF03184">
    <property type="entry name" value="DDE_1"/>
    <property type="match status" value="1"/>
</dbReference>